<dbReference type="AlphaFoldDB" id="A0A075AYU0"/>
<keyword evidence="2" id="KW-1185">Reference proteome</keyword>
<dbReference type="Proteomes" id="UP000030755">
    <property type="component" value="Unassembled WGS sequence"/>
</dbReference>
<dbReference type="HOGENOM" id="CLU_2943086_0_0_1"/>
<proteinExistence type="predicted"/>
<evidence type="ECO:0000313" key="1">
    <source>
        <dbReference type="EMBL" id="EPZ33882.1"/>
    </source>
</evidence>
<gene>
    <name evidence="1" type="ORF">O9G_006178</name>
</gene>
<protein>
    <submittedName>
        <fullName evidence="1">Uncharacterized protein</fullName>
    </submittedName>
</protein>
<accession>A0A075AYU0</accession>
<dbReference type="EMBL" id="KE561024">
    <property type="protein sequence ID" value="EPZ33882.1"/>
    <property type="molecule type" value="Genomic_DNA"/>
</dbReference>
<name>A0A075AYU0_ROZAC</name>
<sequence length="60" mass="6764">MYPKTLMLTLISDLTAGVPPEGRSRYRISLIWSLISDHTTGVPHGLGTTLPPYNSRRRLR</sequence>
<evidence type="ECO:0000313" key="2">
    <source>
        <dbReference type="Proteomes" id="UP000030755"/>
    </source>
</evidence>
<reference evidence="1 2" key="1">
    <citation type="journal article" date="2013" name="Curr. Biol.">
        <title>Shared signatures of parasitism and phylogenomics unite Cryptomycota and microsporidia.</title>
        <authorList>
            <person name="James T.Y."/>
            <person name="Pelin A."/>
            <person name="Bonen L."/>
            <person name="Ahrendt S."/>
            <person name="Sain D."/>
            <person name="Corradi N."/>
            <person name="Stajich J.E."/>
        </authorList>
    </citation>
    <scope>NUCLEOTIDE SEQUENCE [LARGE SCALE GENOMIC DNA]</scope>
    <source>
        <strain evidence="1 2">CSF55</strain>
    </source>
</reference>
<organism evidence="1 2">
    <name type="scientific">Rozella allomycis (strain CSF55)</name>
    <dbReference type="NCBI Taxonomy" id="988480"/>
    <lineage>
        <taxon>Eukaryota</taxon>
        <taxon>Fungi</taxon>
        <taxon>Fungi incertae sedis</taxon>
        <taxon>Cryptomycota</taxon>
        <taxon>Cryptomycota incertae sedis</taxon>
        <taxon>Rozella</taxon>
    </lineage>
</organism>